<feature type="region of interest" description="Disordered" evidence="1">
    <location>
        <begin position="79"/>
        <end position="114"/>
    </location>
</feature>
<feature type="transmembrane region" description="Helical" evidence="2">
    <location>
        <begin position="125"/>
        <end position="147"/>
    </location>
</feature>
<accession>A0A5N5KUR5</accession>
<keyword evidence="2" id="KW-1133">Transmembrane helix</keyword>
<evidence type="ECO:0000313" key="3">
    <source>
        <dbReference type="EMBL" id="KAB5534190.1"/>
    </source>
</evidence>
<gene>
    <name evidence="3" type="ORF">DKX38_017276</name>
</gene>
<keyword evidence="2" id="KW-0472">Membrane</keyword>
<sequence length="190" mass="21685">MTMDGSQLIQSLESLWFFTNVVSSGTPNASNGIEEETTQPTSSILQTGLQNHDEREFLTPKCGGLAAEIEEHDGDEPVVMAEEVEIPKPAKKEEKRKRRPRRKRSKRKMPPLNDGMAMKEHLRSWAYAVAWTLRNVVLYLCAIRLALAGFEVFMFRIFSFSNPFIFLLNLKMFENGNGGKSLRELMDDKE</sequence>
<keyword evidence="2" id="KW-0812">Transmembrane</keyword>
<dbReference type="AlphaFoldDB" id="A0A5N5KUR5"/>
<organism evidence="3 4">
    <name type="scientific">Salix brachista</name>
    <dbReference type="NCBI Taxonomy" id="2182728"/>
    <lineage>
        <taxon>Eukaryota</taxon>
        <taxon>Viridiplantae</taxon>
        <taxon>Streptophyta</taxon>
        <taxon>Embryophyta</taxon>
        <taxon>Tracheophyta</taxon>
        <taxon>Spermatophyta</taxon>
        <taxon>Magnoliopsida</taxon>
        <taxon>eudicotyledons</taxon>
        <taxon>Gunneridae</taxon>
        <taxon>Pentapetalae</taxon>
        <taxon>rosids</taxon>
        <taxon>fabids</taxon>
        <taxon>Malpighiales</taxon>
        <taxon>Salicaceae</taxon>
        <taxon>Saliceae</taxon>
        <taxon>Salix</taxon>
    </lineage>
</organism>
<comment type="caution">
    <text evidence="3">The sequence shown here is derived from an EMBL/GenBank/DDBJ whole genome shotgun (WGS) entry which is preliminary data.</text>
</comment>
<protein>
    <recommendedName>
        <fullName evidence="5">Transmembrane protein</fullName>
    </recommendedName>
</protein>
<proteinExistence type="predicted"/>
<feature type="compositionally biased region" description="Basic residues" evidence="1">
    <location>
        <begin position="94"/>
        <end position="109"/>
    </location>
</feature>
<dbReference type="Proteomes" id="UP000326939">
    <property type="component" value="Chromosome 11"/>
</dbReference>
<keyword evidence="4" id="KW-1185">Reference proteome</keyword>
<evidence type="ECO:0008006" key="5">
    <source>
        <dbReference type="Google" id="ProtNLM"/>
    </source>
</evidence>
<evidence type="ECO:0000313" key="4">
    <source>
        <dbReference type="Proteomes" id="UP000326939"/>
    </source>
</evidence>
<reference evidence="4" key="1">
    <citation type="journal article" date="2019" name="Gigascience">
        <title>De novo genome assembly of the endangered Acer yangbiense, a plant species with extremely small populations endemic to Yunnan Province, China.</title>
        <authorList>
            <person name="Yang J."/>
            <person name="Wariss H.M."/>
            <person name="Tao L."/>
            <person name="Zhang R."/>
            <person name="Yun Q."/>
            <person name="Hollingsworth P."/>
            <person name="Dao Z."/>
            <person name="Luo G."/>
            <person name="Guo H."/>
            <person name="Ma Y."/>
            <person name="Sun W."/>
        </authorList>
    </citation>
    <scope>NUCLEOTIDE SEQUENCE [LARGE SCALE GENOMIC DNA]</scope>
    <source>
        <strain evidence="4">cv. br00</strain>
    </source>
</reference>
<evidence type="ECO:0000256" key="1">
    <source>
        <dbReference type="SAM" id="MobiDB-lite"/>
    </source>
</evidence>
<evidence type="ECO:0000256" key="2">
    <source>
        <dbReference type="SAM" id="Phobius"/>
    </source>
</evidence>
<name>A0A5N5KUR5_9ROSI</name>
<dbReference type="EMBL" id="VDCV01000011">
    <property type="protein sequence ID" value="KAB5534190.1"/>
    <property type="molecule type" value="Genomic_DNA"/>
</dbReference>